<gene>
    <name evidence="2" type="ORF">HPP92_025928</name>
</gene>
<dbReference type="OrthoDB" id="682511at2759"/>
<evidence type="ECO:0000313" key="3">
    <source>
        <dbReference type="Proteomes" id="UP000636800"/>
    </source>
</evidence>
<accession>A0A835U877</accession>
<sequence length="75" mass="8172">MAKRQKASKAAPSRYCLSSACKMPRVSMQSCTAYVSPSGSLLFRKPASREPKAHLTVPPSASKATVKNSLRFRTQ</sequence>
<name>A0A835U877_VANPL</name>
<feature type="compositionally biased region" description="Polar residues" evidence="1">
    <location>
        <begin position="62"/>
        <end position="75"/>
    </location>
</feature>
<evidence type="ECO:0000256" key="1">
    <source>
        <dbReference type="SAM" id="MobiDB-lite"/>
    </source>
</evidence>
<keyword evidence="3" id="KW-1185">Reference proteome</keyword>
<feature type="region of interest" description="Disordered" evidence="1">
    <location>
        <begin position="49"/>
        <end position="75"/>
    </location>
</feature>
<protein>
    <submittedName>
        <fullName evidence="2">Uncharacterized protein</fullName>
    </submittedName>
</protein>
<reference evidence="2 3" key="1">
    <citation type="journal article" date="2020" name="Nat. Food">
        <title>A phased Vanilla planifolia genome enables genetic improvement of flavour and production.</title>
        <authorList>
            <person name="Hasing T."/>
            <person name="Tang H."/>
            <person name="Brym M."/>
            <person name="Khazi F."/>
            <person name="Huang T."/>
            <person name="Chambers A.H."/>
        </authorList>
    </citation>
    <scope>NUCLEOTIDE SEQUENCE [LARGE SCALE GENOMIC DNA]</scope>
    <source>
        <tissue evidence="2">Leaf</tissue>
    </source>
</reference>
<evidence type="ECO:0000313" key="2">
    <source>
        <dbReference type="EMBL" id="KAG0453264.1"/>
    </source>
</evidence>
<comment type="caution">
    <text evidence="2">The sequence shown here is derived from an EMBL/GenBank/DDBJ whole genome shotgun (WGS) entry which is preliminary data.</text>
</comment>
<organism evidence="2 3">
    <name type="scientific">Vanilla planifolia</name>
    <name type="common">Vanilla</name>
    <dbReference type="NCBI Taxonomy" id="51239"/>
    <lineage>
        <taxon>Eukaryota</taxon>
        <taxon>Viridiplantae</taxon>
        <taxon>Streptophyta</taxon>
        <taxon>Embryophyta</taxon>
        <taxon>Tracheophyta</taxon>
        <taxon>Spermatophyta</taxon>
        <taxon>Magnoliopsida</taxon>
        <taxon>Liliopsida</taxon>
        <taxon>Asparagales</taxon>
        <taxon>Orchidaceae</taxon>
        <taxon>Vanilloideae</taxon>
        <taxon>Vanilleae</taxon>
        <taxon>Vanilla</taxon>
    </lineage>
</organism>
<proteinExistence type="predicted"/>
<dbReference type="Proteomes" id="UP000636800">
    <property type="component" value="Unassembled WGS sequence"/>
</dbReference>
<dbReference type="EMBL" id="JADCNL010000014">
    <property type="protein sequence ID" value="KAG0453264.1"/>
    <property type="molecule type" value="Genomic_DNA"/>
</dbReference>
<dbReference type="AlphaFoldDB" id="A0A835U877"/>